<protein>
    <recommendedName>
        <fullName evidence="4 12">Ribosomal RNA small subunit methyltransferase E</fullName>
        <ecNumber evidence="3 12">2.1.1.193</ecNumber>
    </recommendedName>
</protein>
<dbReference type="OrthoDB" id="9808126at2"/>
<comment type="function">
    <text evidence="10 12">Specifically methylates the N3 position of the uracil ring of uridine 1498 (m3U1498) in 16S rRNA. Acts on the fully assembled 30S ribosomal subunit.</text>
</comment>
<feature type="domain" description="Ribosomal RNA small subunit methyltransferase E PUA-like" evidence="14">
    <location>
        <begin position="24"/>
        <end position="71"/>
    </location>
</feature>
<dbReference type="InterPro" id="IPR029028">
    <property type="entry name" value="Alpha/beta_knot_MTases"/>
</dbReference>
<dbReference type="SUPFAM" id="SSF88697">
    <property type="entry name" value="PUA domain-like"/>
    <property type="match status" value="1"/>
</dbReference>
<dbReference type="NCBIfam" id="NF008693">
    <property type="entry name" value="PRK11713.2-3"/>
    <property type="match status" value="1"/>
</dbReference>
<dbReference type="AlphaFoldDB" id="N0E4M2"/>
<feature type="domain" description="Ribosomal RNA small subunit methyltransferase E methyltransferase" evidence="13">
    <location>
        <begin position="80"/>
        <end position="240"/>
    </location>
</feature>
<evidence type="ECO:0000256" key="8">
    <source>
        <dbReference type="ARBA" id="ARBA00022679"/>
    </source>
</evidence>
<dbReference type="EMBL" id="CAIZ01000139">
    <property type="protein sequence ID" value="CCH70846.1"/>
    <property type="molecule type" value="Genomic_DNA"/>
</dbReference>
<dbReference type="Gene3D" id="3.40.1280.10">
    <property type="match status" value="1"/>
</dbReference>
<evidence type="ECO:0000256" key="7">
    <source>
        <dbReference type="ARBA" id="ARBA00022603"/>
    </source>
</evidence>
<accession>N0E4M2</accession>
<dbReference type="HOGENOM" id="CLU_067442_2_0_11"/>
<dbReference type="NCBIfam" id="TIGR00046">
    <property type="entry name" value="RsmE family RNA methyltransferase"/>
    <property type="match status" value="1"/>
</dbReference>
<proteinExistence type="inferred from homology"/>
<dbReference type="InterPro" id="IPR029026">
    <property type="entry name" value="tRNA_m1G_MTases_N"/>
</dbReference>
<dbReference type="InterPro" id="IPR046887">
    <property type="entry name" value="RsmE_PUA-like"/>
</dbReference>
<organism evidence="15 16">
    <name type="scientific">Phycicoccus elongatus Lp2</name>
    <dbReference type="NCBI Taxonomy" id="1193181"/>
    <lineage>
        <taxon>Bacteria</taxon>
        <taxon>Bacillati</taxon>
        <taxon>Actinomycetota</taxon>
        <taxon>Actinomycetes</taxon>
        <taxon>Micrococcales</taxon>
        <taxon>Intrasporangiaceae</taxon>
        <taxon>Phycicoccus</taxon>
    </lineage>
</organism>
<dbReference type="EC" id="2.1.1.193" evidence="3 12"/>
<comment type="catalytic activity">
    <reaction evidence="11 12">
        <text>uridine(1498) in 16S rRNA + S-adenosyl-L-methionine = N(3)-methyluridine(1498) in 16S rRNA + S-adenosyl-L-homocysteine + H(+)</text>
        <dbReference type="Rhea" id="RHEA:42920"/>
        <dbReference type="Rhea" id="RHEA-COMP:10283"/>
        <dbReference type="Rhea" id="RHEA-COMP:10284"/>
        <dbReference type="ChEBI" id="CHEBI:15378"/>
        <dbReference type="ChEBI" id="CHEBI:57856"/>
        <dbReference type="ChEBI" id="CHEBI:59789"/>
        <dbReference type="ChEBI" id="CHEBI:65315"/>
        <dbReference type="ChEBI" id="CHEBI:74502"/>
        <dbReference type="EC" id="2.1.1.193"/>
    </reaction>
</comment>
<evidence type="ECO:0000256" key="2">
    <source>
        <dbReference type="ARBA" id="ARBA00005528"/>
    </source>
</evidence>
<dbReference type="Gene3D" id="2.40.240.20">
    <property type="entry name" value="Hypothetical PUA domain-like, domain 1"/>
    <property type="match status" value="1"/>
</dbReference>
<dbReference type="eggNOG" id="COG1385">
    <property type="taxonomic scope" value="Bacteria"/>
</dbReference>
<dbReference type="InterPro" id="IPR015947">
    <property type="entry name" value="PUA-like_sf"/>
</dbReference>
<evidence type="ECO:0000256" key="6">
    <source>
        <dbReference type="ARBA" id="ARBA00022552"/>
    </source>
</evidence>
<dbReference type="GO" id="GO:0070042">
    <property type="term" value="F:rRNA (uridine-N3-)-methyltransferase activity"/>
    <property type="evidence" value="ECO:0007669"/>
    <property type="project" value="TreeGrafter"/>
</dbReference>
<sequence length="247" mass="25872">MTLPLYLTDPGALATAVVGSRVDVTGPEARHAVTVRRTAVGDQVLVADGAGVLVTGAVLDASPQRLTVVVESIDLMPEPSPRFVLVQALAKNDRDDQAIEAATELGVDEVIPWQADRSIVQWRGERGEKARRKWDQVLLAATKQSRRSRRPLLGEAMTTTQLAGRIAGAAAAYLLLEHASEPLAGLTLPSAGEVFVIVGPEGGVTPAEVERLCSAGARPVRLGSTVLRSSSAGPAALAVLNAAGPWR</sequence>
<evidence type="ECO:0000256" key="1">
    <source>
        <dbReference type="ARBA" id="ARBA00004496"/>
    </source>
</evidence>
<dbReference type="Pfam" id="PF04452">
    <property type="entry name" value="Methyltrans_RNA"/>
    <property type="match status" value="1"/>
</dbReference>
<comment type="similarity">
    <text evidence="2 12">Belongs to the RNA methyltransferase RsmE family.</text>
</comment>
<dbReference type="PANTHER" id="PTHR30027">
    <property type="entry name" value="RIBOSOMAL RNA SMALL SUBUNIT METHYLTRANSFERASE E"/>
    <property type="match status" value="1"/>
</dbReference>
<evidence type="ECO:0000259" key="13">
    <source>
        <dbReference type="Pfam" id="PF04452"/>
    </source>
</evidence>
<keyword evidence="5 12" id="KW-0963">Cytoplasm</keyword>
<evidence type="ECO:0000313" key="16">
    <source>
        <dbReference type="Proteomes" id="UP000013167"/>
    </source>
</evidence>
<evidence type="ECO:0000256" key="3">
    <source>
        <dbReference type="ARBA" id="ARBA00012328"/>
    </source>
</evidence>
<comment type="subcellular location">
    <subcellularLocation>
        <location evidence="1 12">Cytoplasm</location>
    </subcellularLocation>
</comment>
<evidence type="ECO:0000313" key="15">
    <source>
        <dbReference type="EMBL" id="CCH70846.1"/>
    </source>
</evidence>
<keyword evidence="7 12" id="KW-0489">Methyltransferase</keyword>
<comment type="caution">
    <text evidence="15">The sequence shown here is derived from an EMBL/GenBank/DDBJ whole genome shotgun (WGS) entry which is preliminary data.</text>
</comment>
<evidence type="ECO:0000256" key="12">
    <source>
        <dbReference type="PIRNR" id="PIRNR015601"/>
    </source>
</evidence>
<dbReference type="CDD" id="cd18084">
    <property type="entry name" value="RsmE-like"/>
    <property type="match status" value="1"/>
</dbReference>
<evidence type="ECO:0000256" key="5">
    <source>
        <dbReference type="ARBA" id="ARBA00022490"/>
    </source>
</evidence>
<dbReference type="Proteomes" id="UP000013167">
    <property type="component" value="Unassembled WGS sequence"/>
</dbReference>
<keyword evidence="8 12" id="KW-0808">Transferase</keyword>
<dbReference type="GO" id="GO:0005737">
    <property type="term" value="C:cytoplasm"/>
    <property type="evidence" value="ECO:0007669"/>
    <property type="project" value="UniProtKB-SubCell"/>
</dbReference>
<dbReference type="InterPro" id="IPR006700">
    <property type="entry name" value="RsmE"/>
</dbReference>
<reference evidence="15 16" key="1">
    <citation type="journal article" date="2013" name="ISME J.">
        <title>A metabolic model for members of the genus Tetrasphaera involved in enhanced biological phosphorus removal.</title>
        <authorList>
            <person name="Kristiansen R."/>
            <person name="Nguyen H.T.T."/>
            <person name="Saunders A.M."/>
            <person name="Nielsen J.L."/>
            <person name="Wimmer R."/>
            <person name="Le V.Q."/>
            <person name="McIlroy S.J."/>
            <person name="Petrovski S."/>
            <person name="Seviour R.J."/>
            <person name="Calteau A."/>
            <person name="Nielsen K.L."/>
            <person name="Nielsen P.H."/>
        </authorList>
    </citation>
    <scope>NUCLEOTIDE SEQUENCE [LARGE SCALE GENOMIC DNA]</scope>
    <source>
        <strain evidence="15 16">Lp2</strain>
    </source>
</reference>
<evidence type="ECO:0000256" key="9">
    <source>
        <dbReference type="ARBA" id="ARBA00022691"/>
    </source>
</evidence>
<evidence type="ECO:0000259" key="14">
    <source>
        <dbReference type="Pfam" id="PF20260"/>
    </source>
</evidence>
<dbReference type="PANTHER" id="PTHR30027:SF3">
    <property type="entry name" value="16S RRNA (URACIL(1498)-N(3))-METHYLTRANSFERASE"/>
    <property type="match status" value="1"/>
</dbReference>
<dbReference type="InterPro" id="IPR046886">
    <property type="entry name" value="RsmE_MTase_dom"/>
</dbReference>
<dbReference type="Pfam" id="PF20260">
    <property type="entry name" value="PUA_4"/>
    <property type="match status" value="1"/>
</dbReference>
<gene>
    <name evidence="15" type="ORF">BN10_680072</name>
</gene>
<dbReference type="SUPFAM" id="SSF75217">
    <property type="entry name" value="alpha/beta knot"/>
    <property type="match status" value="1"/>
</dbReference>
<dbReference type="RefSeq" id="WP_010850689.1">
    <property type="nucleotide sequence ID" value="NZ_HF570956.1"/>
</dbReference>
<keyword evidence="9 12" id="KW-0949">S-adenosyl-L-methionine</keyword>
<evidence type="ECO:0000256" key="11">
    <source>
        <dbReference type="ARBA" id="ARBA00047944"/>
    </source>
</evidence>
<name>N0E4M2_9MICO</name>
<dbReference type="PIRSF" id="PIRSF015601">
    <property type="entry name" value="MTase_slr0722"/>
    <property type="match status" value="1"/>
</dbReference>
<keyword evidence="6 12" id="KW-0698">rRNA processing</keyword>
<evidence type="ECO:0000256" key="4">
    <source>
        <dbReference type="ARBA" id="ARBA00013673"/>
    </source>
</evidence>
<dbReference type="GO" id="GO:0070475">
    <property type="term" value="P:rRNA base methylation"/>
    <property type="evidence" value="ECO:0007669"/>
    <property type="project" value="TreeGrafter"/>
</dbReference>
<keyword evidence="16" id="KW-1185">Reference proteome</keyword>
<dbReference type="STRING" id="1193181.BN10_680072"/>
<evidence type="ECO:0000256" key="10">
    <source>
        <dbReference type="ARBA" id="ARBA00025699"/>
    </source>
</evidence>